<proteinExistence type="predicted"/>
<evidence type="ECO:0000313" key="6">
    <source>
        <dbReference type="EMBL" id="MBE6266571.1"/>
    </source>
</evidence>
<keyword evidence="1" id="KW-0597">Phosphoprotein</keyword>
<name>A0A928GHW3_XYLRU</name>
<dbReference type="AlphaFoldDB" id="A0A928GHW3"/>
<gene>
    <name evidence="6" type="ORF">E7102_08885</name>
</gene>
<evidence type="ECO:0000256" key="3">
    <source>
        <dbReference type="ARBA" id="ARBA00022722"/>
    </source>
</evidence>
<reference evidence="6" key="1">
    <citation type="submission" date="2019-04" db="EMBL/GenBank/DDBJ databases">
        <title>Evolution of Biomass-Degrading Anaerobic Consortia Revealed by Metagenomics.</title>
        <authorList>
            <person name="Peng X."/>
        </authorList>
    </citation>
    <scope>NUCLEOTIDE SEQUENCE</scope>
    <source>
        <strain evidence="6">SIG141</strain>
    </source>
</reference>
<evidence type="ECO:0000256" key="1">
    <source>
        <dbReference type="ARBA" id="ARBA00022553"/>
    </source>
</evidence>
<dbReference type="InterPro" id="IPR008201">
    <property type="entry name" value="HepT-like"/>
</dbReference>
<evidence type="ECO:0000256" key="2">
    <source>
        <dbReference type="ARBA" id="ARBA00022649"/>
    </source>
</evidence>
<keyword evidence="2" id="KW-1277">Toxin-antitoxin system</keyword>
<dbReference type="PANTHER" id="PTHR34139:SF1">
    <property type="entry name" value="RNASE MJ1380-RELATED"/>
    <property type="match status" value="1"/>
</dbReference>
<protein>
    <submittedName>
        <fullName evidence="6">DUF86 domain-containing protein</fullName>
    </submittedName>
</protein>
<evidence type="ECO:0000313" key="7">
    <source>
        <dbReference type="Proteomes" id="UP000763088"/>
    </source>
</evidence>
<keyword evidence="5" id="KW-0378">Hydrolase</keyword>
<dbReference type="PANTHER" id="PTHR34139">
    <property type="entry name" value="UPF0331 PROTEIN MJ0127"/>
    <property type="match status" value="1"/>
</dbReference>
<accession>A0A928GHW3</accession>
<dbReference type="InterPro" id="IPR051813">
    <property type="entry name" value="HepT_RNase_toxin"/>
</dbReference>
<dbReference type="EMBL" id="SUYD01000010">
    <property type="protein sequence ID" value="MBE6266571.1"/>
    <property type="molecule type" value="Genomic_DNA"/>
</dbReference>
<dbReference type="GO" id="GO:0004540">
    <property type="term" value="F:RNA nuclease activity"/>
    <property type="evidence" value="ECO:0007669"/>
    <property type="project" value="InterPro"/>
</dbReference>
<sequence length="129" mass="14466">MESLSSESKGIALDVLEDILSAIERLEDRTKDVQTIDDFLCSSSGMILLDATCMLLIAIGESLKNLDKTTDGKLLPTYPSIPWKNVKGLRDIIAHHYFDVDASQILWIIKNEIAPLKTAIQFFIDELKK</sequence>
<dbReference type="GO" id="GO:0110001">
    <property type="term" value="C:toxin-antitoxin complex"/>
    <property type="evidence" value="ECO:0007669"/>
    <property type="project" value="InterPro"/>
</dbReference>
<comment type="caution">
    <text evidence="6">The sequence shown here is derived from an EMBL/GenBank/DDBJ whole genome shotgun (WGS) entry which is preliminary data.</text>
</comment>
<dbReference type="Proteomes" id="UP000763088">
    <property type="component" value="Unassembled WGS sequence"/>
</dbReference>
<keyword evidence="4" id="KW-0547">Nucleotide-binding</keyword>
<dbReference type="GO" id="GO:0016787">
    <property type="term" value="F:hydrolase activity"/>
    <property type="evidence" value="ECO:0007669"/>
    <property type="project" value="UniProtKB-KW"/>
</dbReference>
<dbReference type="GO" id="GO:0000166">
    <property type="term" value="F:nucleotide binding"/>
    <property type="evidence" value="ECO:0007669"/>
    <property type="project" value="UniProtKB-KW"/>
</dbReference>
<evidence type="ECO:0000256" key="4">
    <source>
        <dbReference type="ARBA" id="ARBA00022741"/>
    </source>
</evidence>
<keyword evidence="3" id="KW-0540">Nuclease</keyword>
<organism evidence="6 7">
    <name type="scientific">Xylanibacter ruminicola</name>
    <name type="common">Prevotella ruminicola</name>
    <dbReference type="NCBI Taxonomy" id="839"/>
    <lineage>
        <taxon>Bacteria</taxon>
        <taxon>Pseudomonadati</taxon>
        <taxon>Bacteroidota</taxon>
        <taxon>Bacteroidia</taxon>
        <taxon>Bacteroidales</taxon>
        <taxon>Prevotellaceae</taxon>
        <taxon>Xylanibacter</taxon>
    </lineage>
</organism>
<dbReference type="Pfam" id="PF01934">
    <property type="entry name" value="HepT-like"/>
    <property type="match status" value="1"/>
</dbReference>
<evidence type="ECO:0000256" key="5">
    <source>
        <dbReference type="ARBA" id="ARBA00022801"/>
    </source>
</evidence>